<keyword evidence="1" id="KW-0328">Glycosyltransferase</keyword>
<dbReference type="InterPro" id="IPR050271">
    <property type="entry name" value="UDP-glycosyltransferase"/>
</dbReference>
<gene>
    <name evidence="4" type="ORF">CR164_00920</name>
</gene>
<comment type="caution">
    <text evidence="4">The sequence shown here is derived from an EMBL/GenBank/DDBJ whole genome shotgun (WGS) entry which is preliminary data.</text>
</comment>
<accession>A0A317T8V4</accession>
<organism evidence="4 5">
    <name type="scientific">Prosthecochloris marina</name>
    <dbReference type="NCBI Taxonomy" id="2017681"/>
    <lineage>
        <taxon>Bacteria</taxon>
        <taxon>Pseudomonadati</taxon>
        <taxon>Chlorobiota</taxon>
        <taxon>Chlorobiia</taxon>
        <taxon>Chlorobiales</taxon>
        <taxon>Chlorobiaceae</taxon>
        <taxon>Prosthecochloris</taxon>
    </lineage>
</organism>
<keyword evidence="5" id="KW-1185">Reference proteome</keyword>
<dbReference type="PANTHER" id="PTHR48043:SF145">
    <property type="entry name" value="FI06409P-RELATED"/>
    <property type="match status" value="1"/>
</dbReference>
<proteinExistence type="predicted"/>
<name>A0A317T8V4_9CHLB</name>
<evidence type="ECO:0000313" key="5">
    <source>
        <dbReference type="Proteomes" id="UP000246278"/>
    </source>
</evidence>
<feature type="domain" description="Erythromycin biosynthesis protein CIII-like C-terminal" evidence="3">
    <location>
        <begin position="278"/>
        <end position="392"/>
    </location>
</feature>
<dbReference type="GO" id="GO:0016758">
    <property type="term" value="F:hexosyltransferase activity"/>
    <property type="evidence" value="ECO:0007669"/>
    <property type="project" value="UniProtKB-ARBA"/>
</dbReference>
<dbReference type="Gene3D" id="3.40.50.2000">
    <property type="entry name" value="Glycogen Phosphorylase B"/>
    <property type="match status" value="2"/>
</dbReference>
<dbReference type="CDD" id="cd03784">
    <property type="entry name" value="GT1_Gtf-like"/>
    <property type="match status" value="1"/>
</dbReference>
<keyword evidence="2" id="KW-0808">Transferase</keyword>
<dbReference type="RefSeq" id="WP_110022035.1">
    <property type="nucleotide sequence ID" value="NZ_PDNZ01000001.1"/>
</dbReference>
<dbReference type="InterPro" id="IPR002213">
    <property type="entry name" value="UDP_glucos_trans"/>
</dbReference>
<protein>
    <recommendedName>
        <fullName evidence="3">Erythromycin biosynthesis protein CIII-like C-terminal domain-containing protein</fullName>
    </recommendedName>
</protein>
<evidence type="ECO:0000313" key="4">
    <source>
        <dbReference type="EMBL" id="PWW83153.1"/>
    </source>
</evidence>
<dbReference type="GO" id="GO:0008194">
    <property type="term" value="F:UDP-glycosyltransferase activity"/>
    <property type="evidence" value="ECO:0007669"/>
    <property type="project" value="InterPro"/>
</dbReference>
<dbReference type="SUPFAM" id="SSF53756">
    <property type="entry name" value="UDP-Glycosyltransferase/glycogen phosphorylase"/>
    <property type="match status" value="1"/>
</dbReference>
<dbReference type="InterPro" id="IPR010610">
    <property type="entry name" value="EryCIII-like_C"/>
</dbReference>
<evidence type="ECO:0000256" key="1">
    <source>
        <dbReference type="ARBA" id="ARBA00022676"/>
    </source>
</evidence>
<sequence>MKTIAMFPAAWNLAETTRTLEVAKACRNEFNIVFATHGGQFEELIENEGFPLTRLEPGLTDEQIEHLYQVDQGEKIGSFFTVKQTRQRVEKEAAFLRNERPLAAVTGFNVTITLSSRAADVPLIWLTQSTWDIQAMIDEGLGAYADDLDMAGLRLLPDAVLKWLTRQTFSWLGGTILRPLNTVAKEYGIEKLYDLRDLWQGDHNLLAEPPDFSGLSSVPDTYYYIGPLIADLASPVPEEINRLAAKQEPLVYFSMGSSGKPQVIKRILEGFRDQPFNVVSPMKTKLQELYVKVPPNVLLTDWLPALDVSRLADISVIHGGIGTVMTAALAGKPVLGIGMMYEQEYNIDCLVRKGFAHRIRRTRLDSESVNKAILELLTDSNAKTSAMHYADHLKAWLGSRNQKIRNFFHALEKGELKPRHDLP</sequence>
<dbReference type="Pfam" id="PF06722">
    <property type="entry name" value="EryCIII-like_C"/>
    <property type="match status" value="1"/>
</dbReference>
<evidence type="ECO:0000259" key="3">
    <source>
        <dbReference type="Pfam" id="PF06722"/>
    </source>
</evidence>
<dbReference type="Proteomes" id="UP000246278">
    <property type="component" value="Unassembled WGS sequence"/>
</dbReference>
<reference evidence="5" key="1">
    <citation type="submission" date="2017-10" db="EMBL/GenBank/DDBJ databases">
        <authorList>
            <person name="Gaisin V.A."/>
            <person name="Rysina M.S."/>
            <person name="Grouzdev D.S."/>
        </authorList>
    </citation>
    <scope>NUCLEOTIDE SEQUENCE [LARGE SCALE GENOMIC DNA]</scope>
    <source>
        <strain evidence="5">V1</strain>
    </source>
</reference>
<dbReference type="OrthoDB" id="764352at2"/>
<dbReference type="EMBL" id="PDNZ01000001">
    <property type="protein sequence ID" value="PWW83153.1"/>
    <property type="molecule type" value="Genomic_DNA"/>
</dbReference>
<dbReference type="PANTHER" id="PTHR48043">
    <property type="entry name" value="EG:EG0003.4 PROTEIN-RELATED"/>
    <property type="match status" value="1"/>
</dbReference>
<evidence type="ECO:0000256" key="2">
    <source>
        <dbReference type="ARBA" id="ARBA00022679"/>
    </source>
</evidence>
<dbReference type="AlphaFoldDB" id="A0A317T8V4"/>